<evidence type="ECO:0000313" key="2">
    <source>
        <dbReference type="EMBL" id="VVB16265.1"/>
    </source>
</evidence>
<evidence type="ECO:0000256" key="1">
    <source>
        <dbReference type="SAM" id="MobiDB-lite"/>
    </source>
</evidence>
<feature type="region of interest" description="Disordered" evidence="1">
    <location>
        <begin position="14"/>
        <end position="34"/>
    </location>
</feature>
<protein>
    <submittedName>
        <fullName evidence="2">Uncharacterized protein</fullName>
    </submittedName>
</protein>
<dbReference type="EMBL" id="CABITT030000008">
    <property type="protein sequence ID" value="VVB16265.1"/>
    <property type="molecule type" value="Genomic_DNA"/>
</dbReference>
<evidence type="ECO:0000313" key="3">
    <source>
        <dbReference type="Proteomes" id="UP000489600"/>
    </source>
</evidence>
<keyword evidence="3" id="KW-1185">Reference proteome</keyword>
<sequence length="94" mass="10172">MKLFSPIKEFVVEAHKEKKSGPRARPRNLPKGPTQIEQRISKAHGVKKTIGKSPFRGSLIHKHSFLAKEDPTKGDSALNGVADPVVKGKPPAAA</sequence>
<dbReference type="Proteomes" id="UP000489600">
    <property type="component" value="Unassembled WGS sequence"/>
</dbReference>
<proteinExistence type="predicted"/>
<organism evidence="2 3">
    <name type="scientific">Arabis nemorensis</name>
    <dbReference type="NCBI Taxonomy" id="586526"/>
    <lineage>
        <taxon>Eukaryota</taxon>
        <taxon>Viridiplantae</taxon>
        <taxon>Streptophyta</taxon>
        <taxon>Embryophyta</taxon>
        <taxon>Tracheophyta</taxon>
        <taxon>Spermatophyta</taxon>
        <taxon>Magnoliopsida</taxon>
        <taxon>eudicotyledons</taxon>
        <taxon>Gunneridae</taxon>
        <taxon>Pentapetalae</taxon>
        <taxon>rosids</taxon>
        <taxon>malvids</taxon>
        <taxon>Brassicales</taxon>
        <taxon>Brassicaceae</taxon>
        <taxon>Arabideae</taxon>
        <taxon>Arabis</taxon>
    </lineage>
</organism>
<reference evidence="2" key="1">
    <citation type="submission" date="2019-07" db="EMBL/GenBank/DDBJ databases">
        <authorList>
            <person name="Dittberner H."/>
        </authorList>
    </citation>
    <scope>NUCLEOTIDE SEQUENCE [LARGE SCALE GENOMIC DNA]</scope>
</reference>
<name>A0A565CRC3_9BRAS</name>
<comment type="caution">
    <text evidence="2">The sequence shown here is derived from an EMBL/GenBank/DDBJ whole genome shotgun (WGS) entry which is preliminary data.</text>
</comment>
<dbReference type="AlphaFoldDB" id="A0A565CRC3"/>
<accession>A0A565CRC3</accession>
<feature type="region of interest" description="Disordered" evidence="1">
    <location>
        <begin position="66"/>
        <end position="94"/>
    </location>
</feature>
<gene>
    <name evidence="2" type="ORF">ANE_LOCUS26709</name>
</gene>